<dbReference type="AlphaFoldDB" id="A0A0C2MTW3"/>
<reference evidence="1 2" key="1">
    <citation type="journal article" date="2014" name="Genome Biol. Evol.">
        <title>The genome of the myxosporean Thelohanellus kitauei shows adaptations to nutrient acquisition within its fish host.</title>
        <authorList>
            <person name="Yang Y."/>
            <person name="Xiong J."/>
            <person name="Zhou Z."/>
            <person name="Huo F."/>
            <person name="Miao W."/>
            <person name="Ran C."/>
            <person name="Liu Y."/>
            <person name="Zhang J."/>
            <person name="Feng J."/>
            <person name="Wang M."/>
            <person name="Wang M."/>
            <person name="Wang L."/>
            <person name="Yao B."/>
        </authorList>
    </citation>
    <scope>NUCLEOTIDE SEQUENCE [LARGE SCALE GENOMIC DNA]</scope>
    <source>
        <strain evidence="1">Wuqing</strain>
    </source>
</reference>
<proteinExistence type="predicted"/>
<dbReference type="EMBL" id="JWZT01001965">
    <property type="protein sequence ID" value="KII70771.1"/>
    <property type="molecule type" value="Genomic_DNA"/>
</dbReference>
<dbReference type="Gene3D" id="3.30.420.10">
    <property type="entry name" value="Ribonuclease H-like superfamily/Ribonuclease H"/>
    <property type="match status" value="1"/>
</dbReference>
<organism evidence="1 2">
    <name type="scientific">Thelohanellus kitauei</name>
    <name type="common">Myxosporean</name>
    <dbReference type="NCBI Taxonomy" id="669202"/>
    <lineage>
        <taxon>Eukaryota</taxon>
        <taxon>Metazoa</taxon>
        <taxon>Cnidaria</taxon>
        <taxon>Myxozoa</taxon>
        <taxon>Myxosporea</taxon>
        <taxon>Bivalvulida</taxon>
        <taxon>Platysporina</taxon>
        <taxon>Myxobolidae</taxon>
        <taxon>Thelohanellus</taxon>
    </lineage>
</organism>
<accession>A0A0C2MTW3</accession>
<dbReference type="InterPro" id="IPR036397">
    <property type="entry name" value="RNaseH_sf"/>
</dbReference>
<gene>
    <name evidence="1" type="ORF">RF11_00875</name>
</gene>
<evidence type="ECO:0000313" key="2">
    <source>
        <dbReference type="Proteomes" id="UP000031668"/>
    </source>
</evidence>
<comment type="caution">
    <text evidence="1">The sequence shown here is derived from an EMBL/GenBank/DDBJ whole genome shotgun (WGS) entry which is preliminary data.</text>
</comment>
<name>A0A0C2MTW3_THEKT</name>
<evidence type="ECO:0000313" key="1">
    <source>
        <dbReference type="EMBL" id="KII70771.1"/>
    </source>
</evidence>
<dbReference type="Proteomes" id="UP000031668">
    <property type="component" value="Unassembled WGS sequence"/>
</dbReference>
<protein>
    <recommendedName>
        <fullName evidence="3">Tc1-like transposase DDE domain-containing protein</fullName>
    </recommendedName>
</protein>
<dbReference type="OrthoDB" id="5977738at2759"/>
<dbReference type="GO" id="GO:0003676">
    <property type="term" value="F:nucleic acid binding"/>
    <property type="evidence" value="ECO:0007669"/>
    <property type="project" value="InterPro"/>
</dbReference>
<evidence type="ECO:0008006" key="3">
    <source>
        <dbReference type="Google" id="ProtNLM"/>
    </source>
</evidence>
<sequence>MWYKSCLNCSKYKNQKYFIWAAFNINSVFYYEIRNVPYNTERFSTFINEFLAKLAQAGIANCIIKPGSTAKIDSADHKLLFLPPYSPFLYPIENMFNQWKGHVKSAGPGNETELLDSIKGAMELITPNNCINCYNHIILHFQVSFARPLAANEINCKGLY</sequence>
<keyword evidence="2" id="KW-1185">Reference proteome</keyword>